<sequence length="373" mass="41882">MLEHMELDRALLVRKDLEILDLEAEMAAIAERITALQVEKLSVQARLDSYRYPVLTLPNEIVAEIFVQFLPPYPDLSPLAGSLSSTFLTQICHQWREIALATPMLWRAIKLPSRLMYLEDQAETARSLLTMWLERSGFCPLSIRIPIGGHGDFPIIISALVPHFARCEHLSFDVRNTGELSAMDRSMLMLRSLSLVISNSNAGGSGLFNFQNIPLLRSVSLSDWAHIPSVVLPWSQLTSLTLSLVYPDACMSVLQQTSVLVDCTLSVWTRDDPQDDFKALSLPYLETLVFQSRSDIAPDFFHSLITPALLFLQLPEGFLNPFPESAVVESLESFINDSGCRLRHLRITSAYHGKEVYQTAFTAISLIEVRDST</sequence>
<organism evidence="1 2">
    <name type="scientific">Favolaschia claudopus</name>
    <dbReference type="NCBI Taxonomy" id="2862362"/>
    <lineage>
        <taxon>Eukaryota</taxon>
        <taxon>Fungi</taxon>
        <taxon>Dikarya</taxon>
        <taxon>Basidiomycota</taxon>
        <taxon>Agaricomycotina</taxon>
        <taxon>Agaricomycetes</taxon>
        <taxon>Agaricomycetidae</taxon>
        <taxon>Agaricales</taxon>
        <taxon>Marasmiineae</taxon>
        <taxon>Mycenaceae</taxon>
        <taxon>Favolaschia</taxon>
    </lineage>
</organism>
<evidence type="ECO:0000313" key="2">
    <source>
        <dbReference type="Proteomes" id="UP001362999"/>
    </source>
</evidence>
<dbReference type="EMBL" id="JAWWNJ010000057">
    <property type="protein sequence ID" value="KAK7014204.1"/>
    <property type="molecule type" value="Genomic_DNA"/>
</dbReference>
<dbReference type="Proteomes" id="UP001362999">
    <property type="component" value="Unassembled WGS sequence"/>
</dbReference>
<accession>A0AAW0ANS3</accession>
<comment type="caution">
    <text evidence="1">The sequence shown here is derived from an EMBL/GenBank/DDBJ whole genome shotgun (WGS) entry which is preliminary data.</text>
</comment>
<protein>
    <submittedName>
        <fullName evidence="1">F-box domain-containing protein</fullName>
    </submittedName>
</protein>
<proteinExistence type="predicted"/>
<reference evidence="1 2" key="1">
    <citation type="journal article" date="2024" name="J Genomics">
        <title>Draft genome sequencing and assembly of Favolaschia claudopus CIRM-BRFM 2984 isolated from oak limbs.</title>
        <authorList>
            <person name="Navarro D."/>
            <person name="Drula E."/>
            <person name="Chaduli D."/>
            <person name="Cazenave R."/>
            <person name="Ahrendt S."/>
            <person name="Wang J."/>
            <person name="Lipzen A."/>
            <person name="Daum C."/>
            <person name="Barry K."/>
            <person name="Grigoriev I.V."/>
            <person name="Favel A."/>
            <person name="Rosso M.N."/>
            <person name="Martin F."/>
        </authorList>
    </citation>
    <scope>NUCLEOTIDE SEQUENCE [LARGE SCALE GENOMIC DNA]</scope>
    <source>
        <strain evidence="1 2">CIRM-BRFM 2984</strain>
    </source>
</reference>
<evidence type="ECO:0000313" key="1">
    <source>
        <dbReference type="EMBL" id="KAK7014204.1"/>
    </source>
</evidence>
<dbReference type="AlphaFoldDB" id="A0AAW0ANS3"/>
<keyword evidence="2" id="KW-1185">Reference proteome</keyword>
<dbReference type="Gene3D" id="1.20.1280.50">
    <property type="match status" value="1"/>
</dbReference>
<name>A0AAW0ANS3_9AGAR</name>
<gene>
    <name evidence="1" type="ORF">R3P38DRAFT_3001649</name>
</gene>